<proteinExistence type="predicted"/>
<evidence type="ECO:0000313" key="2">
    <source>
        <dbReference type="Proteomes" id="UP000760860"/>
    </source>
</evidence>
<dbReference type="AlphaFoldDB" id="A0A8T1GQV5"/>
<comment type="caution">
    <text evidence="1">The sequence shown here is derived from an EMBL/GenBank/DDBJ whole genome shotgun (WGS) entry which is preliminary data.</text>
</comment>
<evidence type="ECO:0000313" key="1">
    <source>
        <dbReference type="EMBL" id="KAG3194614.1"/>
    </source>
</evidence>
<sequence>PDSLPIVPILENGGAQQTVRMYPGDEAGVDGLAQRRRIHGSIPASGDVPAELDDELNDVIARLVTGAEPAHHSPGVLVDVAHDGDLRVPFRDIVLVDADGVNPQRLFASGLCGRDVMQRLDEVPGRLESMAIDQGWNRVGGITPDIGQGKEAAFCPAERDGLEVAADGVALRSRGCDGEEPDLLFVVVT</sequence>
<dbReference type="EMBL" id="RCMV01004490">
    <property type="protein sequence ID" value="KAG3194614.1"/>
    <property type="molecule type" value="Genomic_DNA"/>
</dbReference>
<gene>
    <name evidence="1" type="ORF">PC129_g24904</name>
</gene>
<accession>A0A8T1GQV5</accession>
<name>A0A8T1GQV5_9STRA</name>
<organism evidence="1 2">
    <name type="scientific">Phytophthora cactorum</name>
    <dbReference type="NCBI Taxonomy" id="29920"/>
    <lineage>
        <taxon>Eukaryota</taxon>
        <taxon>Sar</taxon>
        <taxon>Stramenopiles</taxon>
        <taxon>Oomycota</taxon>
        <taxon>Peronosporomycetes</taxon>
        <taxon>Peronosporales</taxon>
        <taxon>Peronosporaceae</taxon>
        <taxon>Phytophthora</taxon>
    </lineage>
</organism>
<feature type="non-terminal residue" evidence="1">
    <location>
        <position position="1"/>
    </location>
</feature>
<reference evidence="1" key="1">
    <citation type="submission" date="2018-05" db="EMBL/GenBank/DDBJ databases">
        <title>Effector identification in a new, highly contiguous assembly of the strawberry crown rot pathogen Phytophthora cactorum.</title>
        <authorList>
            <person name="Armitage A.D."/>
            <person name="Nellist C.F."/>
            <person name="Bates H."/>
            <person name="Vickerstaff R.J."/>
            <person name="Harrison R.J."/>
        </authorList>
    </citation>
    <scope>NUCLEOTIDE SEQUENCE</scope>
    <source>
        <strain evidence="1">P421</strain>
    </source>
</reference>
<protein>
    <submittedName>
        <fullName evidence="1">Uncharacterized protein</fullName>
    </submittedName>
</protein>
<dbReference type="Proteomes" id="UP000760860">
    <property type="component" value="Unassembled WGS sequence"/>
</dbReference>